<dbReference type="PANTHER" id="PTHR34876">
    <property type="match status" value="1"/>
</dbReference>
<keyword evidence="2 9" id="KW-0378">Hydrolase</keyword>
<reference evidence="11 12" key="1">
    <citation type="submission" date="2020-02" db="EMBL/GenBank/DDBJ databases">
        <title>Characterization of phylogenetic diversity of novel bifidobacterial species isolated in Czech ZOOs.</title>
        <authorList>
            <person name="Lugli G.A."/>
            <person name="Vera N.B."/>
            <person name="Ventura M."/>
        </authorList>
    </citation>
    <scope>NUCLEOTIDE SEQUENCE [LARGE SCALE GENOMIC DNA]</scope>
    <source>
        <strain evidence="11 12">DSM 109957</strain>
    </source>
</reference>
<keyword evidence="6 9" id="KW-0326">Glycosidase</keyword>
<keyword evidence="5 9" id="KW-0119">Carbohydrate metabolism</keyword>
<comment type="caution">
    <text evidence="11">The sequence shown here is derived from an EMBL/GenBank/DDBJ whole genome shotgun (WGS) entry which is preliminary data.</text>
</comment>
<dbReference type="Pfam" id="PF01341">
    <property type="entry name" value="Glyco_hydro_6"/>
    <property type="match status" value="1"/>
</dbReference>
<evidence type="ECO:0000256" key="3">
    <source>
        <dbReference type="ARBA" id="ARBA00023001"/>
    </source>
</evidence>
<keyword evidence="7 9" id="KW-0624">Polysaccharide degradation</keyword>
<dbReference type="EMBL" id="JAAIII010000003">
    <property type="protein sequence ID" value="NMM94050.1"/>
    <property type="molecule type" value="Genomic_DNA"/>
</dbReference>
<evidence type="ECO:0000256" key="4">
    <source>
        <dbReference type="ARBA" id="ARBA00023157"/>
    </source>
</evidence>
<accession>A0A7Y0HRG9</accession>
<keyword evidence="12" id="KW-1185">Reference proteome</keyword>
<dbReference type="PANTHER" id="PTHR34876:SF4">
    <property type="entry name" value="1,4-BETA-D-GLUCAN CELLOBIOHYDROLASE C-RELATED"/>
    <property type="match status" value="1"/>
</dbReference>
<dbReference type="EC" id="3.2.1.-" evidence="9"/>
<feature type="active site" description="Proton donor" evidence="8">
    <location>
        <position position="211"/>
    </location>
</feature>
<evidence type="ECO:0000256" key="10">
    <source>
        <dbReference type="SAM" id="MobiDB-lite"/>
    </source>
</evidence>
<dbReference type="Proteomes" id="UP000532194">
    <property type="component" value="Unassembled WGS sequence"/>
</dbReference>
<keyword evidence="1" id="KW-0732">Signal</keyword>
<dbReference type="Gene3D" id="3.20.20.40">
    <property type="entry name" value="1, 4-beta cellobiohydrolase"/>
    <property type="match status" value="1"/>
</dbReference>
<evidence type="ECO:0000256" key="5">
    <source>
        <dbReference type="ARBA" id="ARBA00023277"/>
    </source>
</evidence>
<organism evidence="11 12">
    <name type="scientific">Bifidobacterium oedipodis</name>
    <dbReference type="NCBI Taxonomy" id="2675322"/>
    <lineage>
        <taxon>Bacteria</taxon>
        <taxon>Bacillati</taxon>
        <taxon>Actinomycetota</taxon>
        <taxon>Actinomycetes</taxon>
        <taxon>Bifidobacteriales</taxon>
        <taxon>Bifidobacteriaceae</taxon>
        <taxon>Bifidobacterium</taxon>
    </lineage>
</organism>
<dbReference type="InterPro" id="IPR016288">
    <property type="entry name" value="Beta_cellobiohydrolase"/>
</dbReference>
<comment type="similarity">
    <text evidence="9">Belongs to the glycosyl hydrolase family 6.</text>
</comment>
<dbReference type="PROSITE" id="PS00656">
    <property type="entry name" value="GLYCOSYL_HYDROL_F6_2"/>
    <property type="match status" value="1"/>
</dbReference>
<evidence type="ECO:0000313" key="11">
    <source>
        <dbReference type="EMBL" id="NMM94050.1"/>
    </source>
</evidence>
<evidence type="ECO:0000256" key="8">
    <source>
        <dbReference type="PROSITE-ProRule" id="PRU10057"/>
    </source>
</evidence>
<evidence type="ECO:0000256" key="1">
    <source>
        <dbReference type="ARBA" id="ARBA00022729"/>
    </source>
</evidence>
<gene>
    <name evidence="11" type="ORF">G1C95_1237</name>
</gene>
<feature type="compositionally biased region" description="Basic residues" evidence="10">
    <location>
        <begin position="8"/>
        <end position="17"/>
    </location>
</feature>
<dbReference type="GO" id="GO:0030245">
    <property type="term" value="P:cellulose catabolic process"/>
    <property type="evidence" value="ECO:0007669"/>
    <property type="project" value="UniProtKB-KW"/>
</dbReference>
<evidence type="ECO:0000256" key="6">
    <source>
        <dbReference type="ARBA" id="ARBA00023295"/>
    </source>
</evidence>
<dbReference type="InterPro" id="IPR001524">
    <property type="entry name" value="Glyco_hydro_6_CS"/>
</dbReference>
<proteinExistence type="inferred from homology"/>
<dbReference type="GO" id="GO:0004553">
    <property type="term" value="F:hydrolase activity, hydrolyzing O-glycosyl compounds"/>
    <property type="evidence" value="ECO:0007669"/>
    <property type="project" value="InterPro"/>
</dbReference>
<keyword evidence="3 9" id="KW-0136">Cellulose degradation</keyword>
<feature type="region of interest" description="Disordered" evidence="10">
    <location>
        <begin position="1"/>
        <end position="31"/>
    </location>
</feature>
<dbReference type="PRINTS" id="PR00733">
    <property type="entry name" value="GLHYDRLASE6"/>
</dbReference>
<feature type="compositionally biased region" description="Low complexity" evidence="10">
    <location>
        <begin position="18"/>
        <end position="31"/>
    </location>
</feature>
<dbReference type="SUPFAM" id="SSF51989">
    <property type="entry name" value="Glycosyl hydrolases family 6, cellulases"/>
    <property type="match status" value="1"/>
</dbReference>
<name>A0A7Y0HRG9_9BIFI</name>
<sequence>MQWLSRRVGGRANRRTSRFGSFGSRRGQSQRGPAWRGRIWRRLVRAAVAAVMAGLLCALSTLFIVGSGAADLYMHGLRRDTVSADGDNPFTDRVLYVDDDSSAAHAAEDKNADETSRAAAAQLASVPSSIWLEPDKLPPTRVGPAVTAVMKQAAYTGTMPVFVVYGIPGRDCGGYSASDMRDDEYVAWVQEIVDAVSAWQGVVPAVIVEPDALAMMTDCPALESKMPLLTIAVRALATSGAAVYIDAGHSGWVDAETMASLLLRAGVENVRGFSLNVSNYNVTAAERAYGEQLSQLTGGRYVIDTSRNGNGHGNEPDSAWCNVSGARVGEEPGATTYGAQDAALWIKTPGESDGTCNAGPQAGQWWPEQAESLLGWS</sequence>
<evidence type="ECO:0000256" key="9">
    <source>
        <dbReference type="RuleBase" id="RU361186"/>
    </source>
</evidence>
<dbReference type="AlphaFoldDB" id="A0A7Y0HRG9"/>
<evidence type="ECO:0000313" key="12">
    <source>
        <dbReference type="Proteomes" id="UP000532194"/>
    </source>
</evidence>
<protein>
    <recommendedName>
        <fullName evidence="9">Glucanase</fullName>
        <ecNumber evidence="9">3.2.1.-</ecNumber>
    </recommendedName>
</protein>
<evidence type="ECO:0000256" key="7">
    <source>
        <dbReference type="ARBA" id="ARBA00023326"/>
    </source>
</evidence>
<keyword evidence="4" id="KW-1015">Disulfide bond</keyword>
<dbReference type="InterPro" id="IPR036434">
    <property type="entry name" value="Beta_cellobiohydrolase_sf"/>
</dbReference>
<evidence type="ECO:0000256" key="2">
    <source>
        <dbReference type="ARBA" id="ARBA00022801"/>
    </source>
</evidence>